<feature type="coiled-coil region" evidence="15">
    <location>
        <begin position="217"/>
        <end position="244"/>
    </location>
</feature>
<dbReference type="PANTHER" id="PTHR18867:SF12">
    <property type="entry name" value="DNA REPAIR PROTEIN RAD50"/>
    <property type="match status" value="1"/>
</dbReference>
<dbReference type="GO" id="GO:0070192">
    <property type="term" value="P:chromosome organization involved in meiotic cell cycle"/>
    <property type="evidence" value="ECO:0007669"/>
    <property type="project" value="TreeGrafter"/>
</dbReference>
<dbReference type="GO" id="GO:0007004">
    <property type="term" value="P:telomere maintenance via telomerase"/>
    <property type="evidence" value="ECO:0007669"/>
    <property type="project" value="TreeGrafter"/>
</dbReference>
<keyword evidence="8" id="KW-0227">DNA damage</keyword>
<dbReference type="EMBL" id="JAACJJ010000043">
    <property type="protein sequence ID" value="KAF5315166.1"/>
    <property type="molecule type" value="Genomic_DNA"/>
</dbReference>
<feature type="coiled-coil region" evidence="15">
    <location>
        <begin position="931"/>
        <end position="1003"/>
    </location>
</feature>
<evidence type="ECO:0000256" key="14">
    <source>
        <dbReference type="ARBA" id="ARBA00049360"/>
    </source>
</evidence>
<feature type="coiled-coil region" evidence="15">
    <location>
        <begin position="791"/>
        <end position="848"/>
    </location>
</feature>
<dbReference type="GO" id="GO:0000722">
    <property type="term" value="P:telomere maintenance via recombination"/>
    <property type="evidence" value="ECO:0007669"/>
    <property type="project" value="TreeGrafter"/>
</dbReference>
<evidence type="ECO:0000256" key="11">
    <source>
        <dbReference type="ARBA" id="ARBA00023054"/>
    </source>
</evidence>
<dbReference type="GO" id="GO:0051880">
    <property type="term" value="F:G-quadruplex DNA binding"/>
    <property type="evidence" value="ECO:0007669"/>
    <property type="project" value="TreeGrafter"/>
</dbReference>
<comment type="subcellular location">
    <subcellularLocation>
        <location evidence="3">Chromosome</location>
    </subcellularLocation>
    <subcellularLocation>
        <location evidence="2">Nucleus</location>
    </subcellularLocation>
</comment>
<dbReference type="PANTHER" id="PTHR18867">
    <property type="entry name" value="RAD50"/>
    <property type="match status" value="1"/>
</dbReference>
<evidence type="ECO:0000256" key="8">
    <source>
        <dbReference type="ARBA" id="ARBA00022763"/>
    </source>
</evidence>
<evidence type="ECO:0000256" key="7">
    <source>
        <dbReference type="ARBA" id="ARBA00022723"/>
    </source>
</evidence>
<dbReference type="InterPro" id="IPR038729">
    <property type="entry name" value="Rad50/SbcC_AAA"/>
</dbReference>
<dbReference type="GO" id="GO:0043047">
    <property type="term" value="F:single-stranded telomeric DNA binding"/>
    <property type="evidence" value="ECO:0007669"/>
    <property type="project" value="TreeGrafter"/>
</dbReference>
<evidence type="ECO:0000256" key="12">
    <source>
        <dbReference type="ARBA" id="ARBA00023204"/>
    </source>
</evidence>
<evidence type="ECO:0000313" key="18">
    <source>
        <dbReference type="EMBL" id="KAF5315166.1"/>
    </source>
</evidence>
<keyword evidence="13" id="KW-0539">Nucleus</keyword>
<dbReference type="Pfam" id="PF13476">
    <property type="entry name" value="AAA_23"/>
    <property type="match status" value="1"/>
</dbReference>
<accession>A0A8H5B2K5</accession>
<feature type="coiled-coil region" evidence="15">
    <location>
        <begin position="601"/>
        <end position="635"/>
    </location>
</feature>
<dbReference type="NCBIfam" id="TIGR00606">
    <property type="entry name" value="rad50"/>
    <property type="match status" value="1"/>
</dbReference>
<keyword evidence="19" id="KW-1185">Reference proteome</keyword>
<organism evidence="18 19">
    <name type="scientific">Psilocybe cf. subviscida</name>
    <dbReference type="NCBI Taxonomy" id="2480587"/>
    <lineage>
        <taxon>Eukaryota</taxon>
        <taxon>Fungi</taxon>
        <taxon>Dikarya</taxon>
        <taxon>Basidiomycota</taxon>
        <taxon>Agaricomycotina</taxon>
        <taxon>Agaricomycetes</taxon>
        <taxon>Agaricomycetidae</taxon>
        <taxon>Agaricales</taxon>
        <taxon>Agaricineae</taxon>
        <taxon>Strophariaceae</taxon>
        <taxon>Psilocybe</taxon>
    </lineage>
</organism>
<protein>
    <recommendedName>
        <fullName evidence="5">DNA repair protein RAD50</fullName>
    </recommendedName>
</protein>
<dbReference type="OrthoDB" id="18797at2759"/>
<dbReference type="GO" id="GO:0000794">
    <property type="term" value="C:condensed nuclear chromosome"/>
    <property type="evidence" value="ECO:0007669"/>
    <property type="project" value="TreeGrafter"/>
</dbReference>
<evidence type="ECO:0000259" key="17">
    <source>
        <dbReference type="Pfam" id="PF13476"/>
    </source>
</evidence>
<gene>
    <name evidence="18" type="ORF">D9619_007078</name>
</gene>
<dbReference type="GO" id="GO:0016887">
    <property type="term" value="F:ATP hydrolysis activity"/>
    <property type="evidence" value="ECO:0007669"/>
    <property type="project" value="InterPro"/>
</dbReference>
<comment type="similarity">
    <text evidence="4">Belongs to the SMC family. RAD50 subfamily.</text>
</comment>
<feature type="coiled-coil region" evidence="15">
    <location>
        <begin position="873"/>
        <end position="907"/>
    </location>
</feature>
<dbReference type="Pfam" id="PF13558">
    <property type="entry name" value="SbcC_Walker_B"/>
    <property type="match status" value="1"/>
</dbReference>
<keyword evidence="7" id="KW-0479">Metal-binding</keyword>
<dbReference type="SUPFAM" id="SSF52540">
    <property type="entry name" value="P-loop containing nucleoside triphosphate hydrolases"/>
    <property type="match status" value="2"/>
</dbReference>
<evidence type="ECO:0000256" key="2">
    <source>
        <dbReference type="ARBA" id="ARBA00004123"/>
    </source>
</evidence>
<evidence type="ECO:0000256" key="10">
    <source>
        <dbReference type="ARBA" id="ARBA00022833"/>
    </source>
</evidence>
<keyword evidence="10" id="KW-0862">Zinc</keyword>
<evidence type="ECO:0000256" key="13">
    <source>
        <dbReference type="ARBA" id="ARBA00023242"/>
    </source>
</evidence>
<keyword evidence="12" id="KW-0234">DNA repair</keyword>
<dbReference type="GO" id="GO:0006302">
    <property type="term" value="P:double-strand break repair"/>
    <property type="evidence" value="ECO:0007669"/>
    <property type="project" value="InterPro"/>
</dbReference>
<evidence type="ECO:0000256" key="1">
    <source>
        <dbReference type="ARBA" id="ARBA00001947"/>
    </source>
</evidence>
<keyword evidence="6" id="KW-0158">Chromosome</keyword>
<comment type="cofactor">
    <cofactor evidence="1">
        <name>Zn(2+)</name>
        <dbReference type="ChEBI" id="CHEBI:29105"/>
    </cofactor>
</comment>
<dbReference type="FunFam" id="3.40.50.300:FF:001195">
    <property type="entry name" value="DNA repair protein rad50"/>
    <property type="match status" value="1"/>
</dbReference>
<dbReference type="GO" id="GO:0030870">
    <property type="term" value="C:Mre11 complex"/>
    <property type="evidence" value="ECO:0007669"/>
    <property type="project" value="InterPro"/>
</dbReference>
<dbReference type="InterPro" id="IPR004584">
    <property type="entry name" value="Rad50_eukaryotes"/>
</dbReference>
<dbReference type="InterPro" id="IPR027417">
    <property type="entry name" value="P-loop_NTPase"/>
</dbReference>
<evidence type="ECO:0000256" key="9">
    <source>
        <dbReference type="ARBA" id="ARBA00022801"/>
    </source>
</evidence>
<dbReference type="Gene3D" id="3.40.50.300">
    <property type="entry name" value="P-loop containing nucleotide triphosphate hydrolases"/>
    <property type="match status" value="2"/>
</dbReference>
<evidence type="ECO:0000313" key="19">
    <source>
        <dbReference type="Proteomes" id="UP000567179"/>
    </source>
</evidence>
<name>A0A8H5B2K5_9AGAR</name>
<keyword evidence="11 15" id="KW-0175">Coiled coil</keyword>
<evidence type="ECO:0000256" key="5">
    <source>
        <dbReference type="ARBA" id="ARBA00017893"/>
    </source>
</evidence>
<dbReference type="FunFam" id="3.40.50.300:FF:000947">
    <property type="entry name" value="DNA repair protein RAD50"/>
    <property type="match status" value="1"/>
</dbReference>
<keyword evidence="9" id="KW-0378">Hydrolase</keyword>
<proteinExistence type="inferred from homology"/>
<feature type="region of interest" description="Disordered" evidence="16">
    <location>
        <begin position="439"/>
        <end position="458"/>
    </location>
</feature>
<evidence type="ECO:0000256" key="15">
    <source>
        <dbReference type="SAM" id="Coils"/>
    </source>
</evidence>
<dbReference type="GO" id="GO:0003691">
    <property type="term" value="F:double-stranded telomeric DNA binding"/>
    <property type="evidence" value="ECO:0007669"/>
    <property type="project" value="TreeGrafter"/>
</dbReference>
<evidence type="ECO:0000256" key="6">
    <source>
        <dbReference type="ARBA" id="ARBA00022454"/>
    </source>
</evidence>
<comment type="catalytic activity">
    <reaction evidence="14">
        <text>ATP + H2O = ADP + phosphate + H(+)</text>
        <dbReference type="Rhea" id="RHEA:13065"/>
        <dbReference type="ChEBI" id="CHEBI:15377"/>
        <dbReference type="ChEBI" id="CHEBI:15378"/>
        <dbReference type="ChEBI" id="CHEBI:30616"/>
        <dbReference type="ChEBI" id="CHEBI:43474"/>
        <dbReference type="ChEBI" id="CHEBI:456216"/>
    </reaction>
</comment>
<feature type="coiled-coil region" evidence="15">
    <location>
        <begin position="276"/>
        <end position="352"/>
    </location>
</feature>
<evidence type="ECO:0000256" key="16">
    <source>
        <dbReference type="SAM" id="MobiDB-lite"/>
    </source>
</evidence>
<reference evidence="18 19" key="1">
    <citation type="journal article" date="2020" name="ISME J.">
        <title>Uncovering the hidden diversity of litter-decomposition mechanisms in mushroom-forming fungi.</title>
        <authorList>
            <person name="Floudas D."/>
            <person name="Bentzer J."/>
            <person name="Ahren D."/>
            <person name="Johansson T."/>
            <person name="Persson P."/>
            <person name="Tunlid A."/>
        </authorList>
    </citation>
    <scope>NUCLEOTIDE SEQUENCE [LARGE SCALE GENOMIC DNA]</scope>
    <source>
        <strain evidence="18 19">CBS 101986</strain>
    </source>
</reference>
<evidence type="ECO:0000256" key="3">
    <source>
        <dbReference type="ARBA" id="ARBA00004286"/>
    </source>
</evidence>
<comment type="caution">
    <text evidence="18">The sequence shown here is derived from an EMBL/GenBank/DDBJ whole genome shotgun (WGS) entry which is preliminary data.</text>
</comment>
<evidence type="ECO:0000256" key="4">
    <source>
        <dbReference type="ARBA" id="ARBA00009439"/>
    </source>
</evidence>
<dbReference type="Proteomes" id="UP000567179">
    <property type="component" value="Unassembled WGS sequence"/>
</dbReference>
<feature type="domain" description="Rad50/SbcC-type AAA" evidence="17">
    <location>
        <begin position="6"/>
        <end position="221"/>
    </location>
</feature>
<sequence>MAHLNKLAIRGIRSFDDKQISVIEFFSPVTVIVGHNGSGKTTIIECLKYATTGDQPPNTRGGAFIHDPKMANEKEVKAQVKLRFHAANGTRMLAVRNLSVSVKKNNTFAMKTLESILALADVNTEKGGKRGVISTKCAEMDIEIPQLLGVSKAVLENVIFCHQEESYWPLAEPAALKKKFDDIFEATRYTKALLSIKGLRKDRLADLKAEKEKLVSLSREKAHYDKLRDRVNEQKATITAKELDCEDSKRQYDALVVSNQKFYELHQKFREMYVTVEKLEENKRSAKNYLAEMKAKYQELPGTLEELESRLSQFERGVSIQKEKKTIEERNLEEIEAELDSENTRQRELLALKGRLEAEAEEQARRIREREVSIQSVAETYGMKGFNHSPLERDKILDFMSRMNDTQRKQQIEYERLQSNLKAKEEEFRTELRKLDSALESHKSQRQRLKDQASERQEKIKKAERMVDDMQHVSASLRAIQADIEDLKSRLAKLKELITSANYDERLAELATKQRAQEDERERLNSELRGLTLLADSRARLDLKRAEVKTKSVEAQSTLEDINSKLKTITDEETDVTSVEAFVDHLLLEKESRQIKLSAAAKATNSQLQKAETDLSHLKAQLTDKKAESKKLTAQLKSAVPDMTVEEAVNDCITEMDAIKKIIANFSGASDVYMRLLEEGKETRVCGACQRHLDDEEYLTFENHLKDTVTKADSVASYKEELQDWTDERNKFQALRPLEITRDQLDSLEIPSLQEEIKTKEAALPTLSRAAEAASDELEAIDRQIKIIHAVKQQAGLIVRLQREIQRAKQEIAQLEDNLSSTGTTKTADDVQEDLDKVTSEIRQMDKESKAISSEADRQARSLRDLENSLHEREKSELELLNQSREKERYEQDIDRMRKEIVAFSAQSKDIDGKISEAQAPIDALQEAHQLLQKEQNAKILEAQRDFEELNKVTDRLTDMNKNIERYVKEKRARAFEECSARLDESEAQLGQLHEQIEASRAAIAGFDKEINESGATLSNLRDNIMVQKLTRDIANTQAEIDSYDMEEAAKARRNFQDKYEPAKEKEDKLGKAYHQLTGELGSLKAALKTSENDLREFKDVHKQYTDQLIRVKVSDMANNDLEKYAKALDNAIMKYHGLKMEEVNDTMKHLWNKTYQGTDIDGIKIRSDVEGGASNRSYNYRVVMTKDQVEMDMRGRCSAGQKMLASIIIRLALSDSFGQNCGILALDEPTNALDTENIDALASSLVDIINERKAHSNFQLIIITHDENFLRKLGQSDVMEYYWRVSRDSKQKSVIERQRFR</sequence>
<dbReference type="GO" id="GO:0046872">
    <property type="term" value="F:metal ion binding"/>
    <property type="evidence" value="ECO:0007669"/>
    <property type="project" value="UniProtKB-KW"/>
</dbReference>